<sequence length="434" mass="45670">MRTGDQPLVACGGDETGQAFLGGEVDGRRAAAEVVVHGVGPGGAGKLRGRHAEQIDVLALVLPSRGYAARDVVDEAEHAHERSGVDRHVAGLVVERDVPARDRGAQGVAAVGEPVHRLTELPHDLGILRGAEVQAVGDRSGHGAGDRDVAVGLGEGELCARVRVELAVAAVRVGRDREPEARLLIDADHAGVVGEAEGRVAEHVVVVLVRDPRRVGEVGGAHEREELLTQDRGVVRAGEELGTVGLQGVEPGRVGDGALVDRAVDGDRGRVHVDDPLSLPVDDETAVAGDLAEHGGLHLPLAGDGEERVELRRRDDGHHPLLRLRHEDLLGRERGVAEEHVVERDVHSAVAVGGELARGAGDACSPEVLDRLDQLVAVQLQAALDEHLLGEGVADLHRGALGRPRLVEGVGGEDRRAADPVTPRARREEDDLVA</sequence>
<dbReference type="GeneID" id="5309188"/>
<evidence type="ECO:0000313" key="3">
    <source>
        <dbReference type="Proteomes" id="UP000001999"/>
    </source>
</evidence>
<protein>
    <submittedName>
        <fullName evidence="2">Uncharacterized protein</fullName>
    </submittedName>
</protein>
<proteinExistence type="predicted"/>
<dbReference type="KEGG" id="vg:5309188"/>
<feature type="region of interest" description="Disordered" evidence="1">
    <location>
        <begin position="411"/>
        <end position="434"/>
    </location>
</feature>
<accession>A6N229</accession>
<name>A6N229_9CAUD</name>
<evidence type="ECO:0000256" key="1">
    <source>
        <dbReference type="SAM" id="MobiDB-lite"/>
    </source>
</evidence>
<reference evidence="2 3" key="1">
    <citation type="submission" date="2007-04" db="EMBL/GenBank/DDBJ databases">
        <title>Isolation, characterization and complete nucleotide sequence of a novel temperate bacteriophage Min1, isolated from the nematode pathogen Microbacterium nematophilum.</title>
        <authorList>
            <person name="Akimkina T.V."/>
            <person name="Venien-Bryan C."/>
            <person name="Hodgkin J.A."/>
        </authorList>
    </citation>
    <scope>NUCLEOTIDE SEQUENCE [LARGE SCALE GENOMIC DNA]</scope>
</reference>
<keyword evidence="3" id="KW-1185">Reference proteome</keyword>
<dbReference type="Proteomes" id="UP000001999">
    <property type="component" value="Segment"/>
</dbReference>
<dbReference type="RefSeq" id="YP_001294831.1">
    <property type="nucleotide sequence ID" value="NC_009603.1"/>
</dbReference>
<dbReference type="EMBL" id="EF579802">
    <property type="protein sequence ID" value="ABR10497.1"/>
    <property type="molecule type" value="Genomic_DNA"/>
</dbReference>
<feature type="compositionally biased region" description="Basic and acidic residues" evidence="1">
    <location>
        <begin position="425"/>
        <end position="434"/>
    </location>
</feature>
<evidence type="ECO:0000313" key="2">
    <source>
        <dbReference type="EMBL" id="ABR10497.1"/>
    </source>
</evidence>
<organism evidence="2 3">
    <name type="scientific">Microbacterium phage Min1</name>
    <dbReference type="NCBI Taxonomy" id="446529"/>
    <lineage>
        <taxon>Viruses</taxon>
        <taxon>Duplodnaviria</taxon>
        <taxon>Heunggongvirae</taxon>
        <taxon>Uroviricota</taxon>
        <taxon>Caudoviricetes</taxon>
        <taxon>Minunavirus</taxon>
        <taxon>Minunavirus Min1</taxon>
    </lineage>
</organism>